<feature type="domain" description="PRD" evidence="8">
    <location>
        <begin position="296"/>
        <end position="403"/>
    </location>
</feature>
<dbReference type="GO" id="GO:0008982">
    <property type="term" value="F:protein-N(PI)-phosphohistidine-sugar phosphotransferase activity"/>
    <property type="evidence" value="ECO:0007669"/>
    <property type="project" value="InterPro"/>
</dbReference>
<dbReference type="Gene3D" id="1.10.10.10">
    <property type="entry name" value="Winged helix-like DNA-binding domain superfamily/Winged helix DNA-binding domain"/>
    <property type="match status" value="1"/>
</dbReference>
<dbReference type="SUPFAM" id="SSF52794">
    <property type="entry name" value="PTS system IIB component-like"/>
    <property type="match status" value="1"/>
</dbReference>
<dbReference type="InterPro" id="IPR036634">
    <property type="entry name" value="PRD_sf"/>
</dbReference>
<evidence type="ECO:0000313" key="10">
    <source>
        <dbReference type="Proteomes" id="UP001164718"/>
    </source>
</evidence>
<dbReference type="AlphaFoldDB" id="A0A9E8LTQ7"/>
<dbReference type="CDD" id="cd05568">
    <property type="entry name" value="PTS_IIB_bgl_like"/>
    <property type="match status" value="1"/>
</dbReference>
<dbReference type="Pfam" id="PF05043">
    <property type="entry name" value="Mga"/>
    <property type="match status" value="1"/>
</dbReference>
<evidence type="ECO:0000256" key="3">
    <source>
        <dbReference type="ARBA" id="ARBA00023015"/>
    </source>
</evidence>
<dbReference type="SUPFAM" id="SSF46785">
    <property type="entry name" value="Winged helix' DNA-binding domain"/>
    <property type="match status" value="1"/>
</dbReference>
<name>A0A9E8LTQ7_9BACI</name>
<dbReference type="Gene3D" id="3.40.50.2300">
    <property type="match status" value="1"/>
</dbReference>
<dbReference type="InterPro" id="IPR036388">
    <property type="entry name" value="WH-like_DNA-bd_sf"/>
</dbReference>
<dbReference type="KEGG" id="faf:OE104_12470"/>
<gene>
    <name evidence="9" type="ORF">OE104_12470</name>
</gene>
<evidence type="ECO:0000313" key="9">
    <source>
        <dbReference type="EMBL" id="WAA09366.1"/>
    </source>
</evidence>
<dbReference type="InterPro" id="IPR007737">
    <property type="entry name" value="Mga_HTH"/>
</dbReference>
<dbReference type="PANTHER" id="PTHR30185:SF13">
    <property type="entry name" value="LICABCH OPERON REGULATOR-RELATED"/>
    <property type="match status" value="1"/>
</dbReference>
<dbReference type="Pfam" id="PF00359">
    <property type="entry name" value="PTS_EIIA_2"/>
    <property type="match status" value="1"/>
</dbReference>
<dbReference type="InterPro" id="IPR036095">
    <property type="entry name" value="PTS_EIIB-like_sf"/>
</dbReference>
<feature type="domain" description="PRD" evidence="8">
    <location>
        <begin position="183"/>
        <end position="287"/>
    </location>
</feature>
<evidence type="ECO:0000256" key="1">
    <source>
        <dbReference type="ARBA" id="ARBA00022679"/>
    </source>
</evidence>
<dbReference type="PROSITE" id="PS51372">
    <property type="entry name" value="PRD_2"/>
    <property type="match status" value="2"/>
</dbReference>
<dbReference type="InterPro" id="IPR036390">
    <property type="entry name" value="WH_DNA-bd_sf"/>
</dbReference>
<dbReference type="InterPro" id="IPR016152">
    <property type="entry name" value="PTrfase/Anion_transptr"/>
</dbReference>
<feature type="domain" description="PTS EIIA type-2" evidence="6">
    <location>
        <begin position="501"/>
        <end position="639"/>
    </location>
</feature>
<dbReference type="InterPro" id="IPR050661">
    <property type="entry name" value="BglG_antiterminators"/>
</dbReference>
<sequence length="639" mass="73945">MELKERERKILSILMRMQTYVTGEELSNEIGVSLKTIQRDIANINQYFKNLENKQLITSSRGNGYVFNNKYRTLIDSIISFTEKKDIPVEPTDRIKWIITEYCFASVKNEAITLNQLADALFISTSTLKKDMQGVKAILGDYGLDLVKDGNKGLKLAGSENQIRSLLIEYLFKKIPFESNQSFPFHENKGNLSILLEKSLLEYGIHMTDIGMDNFIFHIQVALSRIQTGNFIKKGDQYPVHTDSKEYVCAKEISRRLEDMFQLSIPEEEVLNIFLHLSAQKTIVQDEELHQTIASFRNTEECEVIDEVLEVIDKIYGFHFHKDDVLRVGLLIHLRSALLRIKLGYPIRNEFLEDIQTNYPFAMQLAFFLANKIKEHMDIQIDLHETGYLALHFCGAMERMGKKEGKLRACLVCASGGGTAILLKSKLENAYRNRLLVQGVYSIRQISEIDFDQIDIIISTVRLQGDFPVPVLVVTPIVHEIDMQKINDFIYKKNNCLIVQDMMSKQLFYMNKDFHTKEEIIQFMSQQLVDLGYINQACQQSILEREKLASTEIGNMVAVPHNIGDGVVYRPSVSFMLLDHPVHWHHGDVKLVMMIAMDVNNNQFYKDVFLELYNKVNFQYKVDEIVNRKQFDYIYNLFI</sequence>
<keyword evidence="5" id="KW-0804">Transcription</keyword>
<dbReference type="GO" id="GO:0009401">
    <property type="term" value="P:phosphoenolpyruvate-dependent sugar phosphotransferase system"/>
    <property type="evidence" value="ECO:0007669"/>
    <property type="project" value="InterPro"/>
</dbReference>
<keyword evidence="3" id="KW-0805">Transcription regulation</keyword>
<dbReference type="InterPro" id="IPR011608">
    <property type="entry name" value="PRD"/>
</dbReference>
<organism evidence="9 10">
    <name type="scientific">Fervidibacillus albus</name>
    <dbReference type="NCBI Taxonomy" id="2980026"/>
    <lineage>
        <taxon>Bacteria</taxon>
        <taxon>Bacillati</taxon>
        <taxon>Bacillota</taxon>
        <taxon>Bacilli</taxon>
        <taxon>Bacillales</taxon>
        <taxon>Bacillaceae</taxon>
        <taxon>Fervidibacillus</taxon>
    </lineage>
</organism>
<evidence type="ECO:0000256" key="5">
    <source>
        <dbReference type="ARBA" id="ARBA00023163"/>
    </source>
</evidence>
<dbReference type="SUPFAM" id="SSF63520">
    <property type="entry name" value="PTS-regulatory domain, PRD"/>
    <property type="match status" value="2"/>
</dbReference>
<dbReference type="Gene3D" id="1.10.1790.10">
    <property type="entry name" value="PRD domain"/>
    <property type="match status" value="2"/>
</dbReference>
<keyword evidence="10" id="KW-1185">Reference proteome</keyword>
<dbReference type="GO" id="GO:0006355">
    <property type="term" value="P:regulation of DNA-templated transcription"/>
    <property type="evidence" value="ECO:0007669"/>
    <property type="project" value="InterPro"/>
</dbReference>
<dbReference type="InterPro" id="IPR013011">
    <property type="entry name" value="PTS_EIIB_2"/>
</dbReference>
<evidence type="ECO:0000256" key="2">
    <source>
        <dbReference type="ARBA" id="ARBA00022737"/>
    </source>
</evidence>
<dbReference type="CDD" id="cd00211">
    <property type="entry name" value="PTS_IIA_fru"/>
    <property type="match status" value="1"/>
</dbReference>
<feature type="domain" description="PTS EIIB type-2" evidence="7">
    <location>
        <begin position="407"/>
        <end position="498"/>
    </location>
</feature>
<accession>A0A9E8LTQ7</accession>
<dbReference type="Proteomes" id="UP001164718">
    <property type="component" value="Chromosome"/>
</dbReference>
<dbReference type="SUPFAM" id="SSF55804">
    <property type="entry name" value="Phoshotransferase/anion transport protein"/>
    <property type="match status" value="1"/>
</dbReference>
<dbReference type="InterPro" id="IPR013196">
    <property type="entry name" value="HTH_11"/>
</dbReference>
<dbReference type="PANTHER" id="PTHR30185">
    <property type="entry name" value="CRYPTIC BETA-GLUCOSIDE BGL OPERON ANTITERMINATOR"/>
    <property type="match status" value="1"/>
</dbReference>
<dbReference type="PROSITE" id="PS51099">
    <property type="entry name" value="PTS_EIIB_TYPE_2"/>
    <property type="match status" value="1"/>
</dbReference>
<dbReference type="Pfam" id="PF08279">
    <property type="entry name" value="HTH_11"/>
    <property type="match status" value="1"/>
</dbReference>
<evidence type="ECO:0000259" key="8">
    <source>
        <dbReference type="PROSITE" id="PS51372"/>
    </source>
</evidence>
<keyword evidence="1" id="KW-0808">Transferase</keyword>
<reference evidence="9" key="1">
    <citation type="submission" date="2022-09" db="EMBL/GenBank/DDBJ databases">
        <title>Complete Genomes of Fervidibacillus albus and Fervidibacillus halotolerans isolated from tidal flat sediments.</title>
        <authorList>
            <person name="Kwon K.K."/>
            <person name="Yang S.-H."/>
            <person name="Park M.J."/>
            <person name="Oh H.-M."/>
        </authorList>
    </citation>
    <scope>NUCLEOTIDE SEQUENCE</scope>
    <source>
        <strain evidence="9">MEBiC13591</strain>
    </source>
</reference>
<evidence type="ECO:0000256" key="4">
    <source>
        <dbReference type="ARBA" id="ARBA00023159"/>
    </source>
</evidence>
<keyword evidence="4" id="KW-0010">Activator</keyword>
<dbReference type="PROSITE" id="PS51094">
    <property type="entry name" value="PTS_EIIA_TYPE_2"/>
    <property type="match status" value="1"/>
</dbReference>
<dbReference type="RefSeq" id="WP_275417148.1">
    <property type="nucleotide sequence ID" value="NZ_CP106878.1"/>
</dbReference>
<protein>
    <submittedName>
        <fullName evidence="9">PRD domain-containing protein</fullName>
    </submittedName>
</protein>
<proteinExistence type="predicted"/>
<evidence type="ECO:0000259" key="7">
    <source>
        <dbReference type="PROSITE" id="PS51099"/>
    </source>
</evidence>
<dbReference type="Pfam" id="PF00874">
    <property type="entry name" value="PRD"/>
    <property type="match status" value="2"/>
</dbReference>
<keyword evidence="2" id="KW-0677">Repeat</keyword>
<dbReference type="EMBL" id="CP106878">
    <property type="protein sequence ID" value="WAA09366.1"/>
    <property type="molecule type" value="Genomic_DNA"/>
</dbReference>
<dbReference type="Gene3D" id="3.40.930.10">
    <property type="entry name" value="Mannitol-specific EII, Chain A"/>
    <property type="match status" value="1"/>
</dbReference>
<dbReference type="InterPro" id="IPR002178">
    <property type="entry name" value="PTS_EIIA_type-2_dom"/>
</dbReference>
<evidence type="ECO:0000259" key="6">
    <source>
        <dbReference type="PROSITE" id="PS51094"/>
    </source>
</evidence>